<evidence type="ECO:0000256" key="1">
    <source>
        <dbReference type="SAM" id="Coils"/>
    </source>
</evidence>
<name>A0A0A1WRB3_ZEUCU</name>
<reference evidence="4" key="1">
    <citation type="submission" date="2014-11" db="EMBL/GenBank/DDBJ databases">
        <authorList>
            <person name="Geib S."/>
        </authorList>
    </citation>
    <scope>NUCLEOTIDE SEQUENCE</scope>
</reference>
<dbReference type="InterPro" id="IPR036056">
    <property type="entry name" value="Fibrinogen-like_C"/>
</dbReference>
<organism evidence="4">
    <name type="scientific">Zeugodacus cucurbitae</name>
    <name type="common">Melon fruit fly</name>
    <name type="synonym">Bactrocera cucurbitae</name>
    <dbReference type="NCBI Taxonomy" id="28588"/>
    <lineage>
        <taxon>Eukaryota</taxon>
        <taxon>Metazoa</taxon>
        <taxon>Ecdysozoa</taxon>
        <taxon>Arthropoda</taxon>
        <taxon>Hexapoda</taxon>
        <taxon>Insecta</taxon>
        <taxon>Pterygota</taxon>
        <taxon>Neoptera</taxon>
        <taxon>Endopterygota</taxon>
        <taxon>Diptera</taxon>
        <taxon>Brachycera</taxon>
        <taxon>Muscomorpha</taxon>
        <taxon>Tephritoidea</taxon>
        <taxon>Tephritidae</taxon>
        <taxon>Zeugodacus</taxon>
        <taxon>Zeugodacus</taxon>
    </lineage>
</organism>
<keyword evidence="1" id="KW-0175">Coiled coil</keyword>
<feature type="coiled-coil region" evidence="1">
    <location>
        <begin position="56"/>
        <end position="90"/>
    </location>
</feature>
<feature type="coiled-coil region" evidence="1">
    <location>
        <begin position="116"/>
        <end position="143"/>
    </location>
</feature>
<dbReference type="PANTHER" id="PTHR19143">
    <property type="entry name" value="FIBRINOGEN/TENASCIN/ANGIOPOEITIN"/>
    <property type="match status" value="1"/>
</dbReference>
<reference evidence="4" key="2">
    <citation type="journal article" date="2015" name="Gigascience">
        <title>Reconstructing a comprehensive transcriptome assembly of a white-pupal translocated strain of the pest fruit fly Bactrocera cucurbitae.</title>
        <authorList>
            <person name="Sim S.B."/>
            <person name="Calla B."/>
            <person name="Hall B."/>
            <person name="DeRego T."/>
            <person name="Geib S.M."/>
        </authorList>
    </citation>
    <scope>NUCLEOTIDE SEQUENCE</scope>
</reference>
<dbReference type="AlphaFoldDB" id="A0A0A1WRB3"/>
<feature type="signal peptide" evidence="2">
    <location>
        <begin position="1"/>
        <end position="24"/>
    </location>
</feature>
<sequence>MRHTLKYTCLGCLLLILLPSLVYGEDNQEGSLSIYLDVGNEIQNVIKLVDSHETKLNDFDDKLLRIQNILESIEKRFLELEKNLITAKDVEQKLQSFNTQVEQKLSSVETNLMSSMRVQEDNLKKLTDENSALQEEFETLTSIREDCCYSINNTDTVNLNNAIANLFPTQSLAIVKPMDTTTPVSAPQTIRDCADVKIKLGAQYADGVHELQLPGFDAFNVYCLTKCVQEDQADCCPWTVIQRNENNGVGKTTNSCWEYKNGVGNANNDYFIGLDRLHKMTNLKRQTLLVGKSFQSDEYFTYDGFAIRDERYNYDVDTLGASWGHKFGARFFSNSQKLKNVARKQCYFWPFKSLGHFHLFNRRFSNYYFMAIRPRICQ</sequence>
<accession>A0A0A1WRB3</accession>
<dbReference type="SUPFAM" id="SSF56496">
    <property type="entry name" value="Fibrinogen C-terminal domain-like"/>
    <property type="match status" value="1"/>
</dbReference>
<dbReference type="InterPro" id="IPR050373">
    <property type="entry name" value="Fibrinogen_C-term_domain"/>
</dbReference>
<dbReference type="PANTHER" id="PTHR19143:SF327">
    <property type="entry name" value="FI21813P1-RELATED"/>
    <property type="match status" value="1"/>
</dbReference>
<evidence type="ECO:0000313" key="4">
    <source>
        <dbReference type="EMBL" id="JAD01060.1"/>
    </source>
</evidence>
<dbReference type="InterPro" id="IPR002181">
    <property type="entry name" value="Fibrinogen_a/b/g_C_dom"/>
</dbReference>
<dbReference type="InterPro" id="IPR014716">
    <property type="entry name" value="Fibrinogen_a/b/g_C_1"/>
</dbReference>
<dbReference type="Gene3D" id="3.90.215.10">
    <property type="entry name" value="Gamma Fibrinogen, chain A, domain 1"/>
    <property type="match status" value="1"/>
</dbReference>
<dbReference type="OrthoDB" id="7930562at2759"/>
<dbReference type="GeneID" id="105218082"/>
<dbReference type="SMART" id="SM00186">
    <property type="entry name" value="FBG"/>
    <property type="match status" value="1"/>
</dbReference>
<dbReference type="Pfam" id="PF00147">
    <property type="entry name" value="Fibrinogen_C"/>
    <property type="match status" value="1"/>
</dbReference>
<feature type="domain" description="Fibrinogen C-terminal" evidence="3">
    <location>
        <begin position="184"/>
        <end position="320"/>
    </location>
</feature>
<evidence type="ECO:0000256" key="2">
    <source>
        <dbReference type="SAM" id="SignalP"/>
    </source>
</evidence>
<protein>
    <submittedName>
        <fullName evidence="4">Angiopoietin-2</fullName>
    </submittedName>
</protein>
<keyword evidence="2" id="KW-0732">Signal</keyword>
<dbReference type="GO" id="GO:0005615">
    <property type="term" value="C:extracellular space"/>
    <property type="evidence" value="ECO:0007669"/>
    <property type="project" value="TreeGrafter"/>
</dbReference>
<gene>
    <name evidence="4" type="primary">ANGPT2_1</name>
    <name evidence="4" type="ORF">g.24566</name>
</gene>
<proteinExistence type="predicted"/>
<evidence type="ECO:0000259" key="3">
    <source>
        <dbReference type="PROSITE" id="PS51406"/>
    </source>
</evidence>
<dbReference type="PROSITE" id="PS51406">
    <property type="entry name" value="FIBRINOGEN_C_2"/>
    <property type="match status" value="1"/>
</dbReference>
<dbReference type="EMBL" id="GBXI01013232">
    <property type="protein sequence ID" value="JAD01060.1"/>
    <property type="molecule type" value="Transcribed_RNA"/>
</dbReference>
<feature type="chain" id="PRO_5001982554" evidence="2">
    <location>
        <begin position="25"/>
        <end position="378"/>
    </location>
</feature>